<gene>
    <name evidence="1" type="ORF">SAMN06265360_12620</name>
</gene>
<proteinExistence type="predicted"/>
<evidence type="ECO:0000313" key="1">
    <source>
        <dbReference type="EMBL" id="SNR87233.1"/>
    </source>
</evidence>
<protein>
    <submittedName>
        <fullName evidence="1">Uncharacterized protein</fullName>
    </submittedName>
</protein>
<organism evidence="1 2">
    <name type="scientific">Haloechinothrix alba</name>
    <dbReference type="NCBI Taxonomy" id="664784"/>
    <lineage>
        <taxon>Bacteria</taxon>
        <taxon>Bacillati</taxon>
        <taxon>Actinomycetota</taxon>
        <taxon>Actinomycetes</taxon>
        <taxon>Pseudonocardiales</taxon>
        <taxon>Pseudonocardiaceae</taxon>
        <taxon>Haloechinothrix</taxon>
    </lineage>
</organism>
<reference evidence="1 2" key="1">
    <citation type="submission" date="2017-06" db="EMBL/GenBank/DDBJ databases">
        <authorList>
            <person name="Kim H.J."/>
            <person name="Triplett B.A."/>
        </authorList>
    </citation>
    <scope>NUCLEOTIDE SEQUENCE [LARGE SCALE GENOMIC DNA]</scope>
    <source>
        <strain evidence="1 2">DSM 45207</strain>
    </source>
</reference>
<accession>A0A238ZX55</accession>
<name>A0A238ZX55_9PSEU</name>
<keyword evidence="2" id="KW-1185">Reference proteome</keyword>
<dbReference type="Proteomes" id="UP000198348">
    <property type="component" value="Unassembled WGS sequence"/>
</dbReference>
<dbReference type="AlphaFoldDB" id="A0A238ZX55"/>
<sequence>MSTEADELNHRERATLRAVARGQAELTCSCEPDLFLDGLTFSDQLTAHSLVRRGLIAPDRPGRRGEVVPARVTEAGRAALGSVTAAAPAA</sequence>
<evidence type="ECO:0000313" key="2">
    <source>
        <dbReference type="Proteomes" id="UP000198348"/>
    </source>
</evidence>
<dbReference type="RefSeq" id="WP_245818860.1">
    <property type="nucleotide sequence ID" value="NZ_FZNW01000026.1"/>
</dbReference>
<dbReference type="EMBL" id="FZNW01000026">
    <property type="protein sequence ID" value="SNR87233.1"/>
    <property type="molecule type" value="Genomic_DNA"/>
</dbReference>